<dbReference type="EMBL" id="CP042197">
    <property type="protein sequence ID" value="QDS75415.1"/>
    <property type="molecule type" value="Genomic_DNA"/>
</dbReference>
<dbReference type="Proteomes" id="UP000316270">
    <property type="component" value="Chromosome 13"/>
</dbReference>
<gene>
    <name evidence="2" type="ORF">FKW77_003247</name>
</gene>
<feature type="domain" description="F-box" evidence="1">
    <location>
        <begin position="14"/>
        <end position="61"/>
    </location>
</feature>
<organism evidence="2 3">
    <name type="scientific">Venturia effusa</name>
    <dbReference type="NCBI Taxonomy" id="50376"/>
    <lineage>
        <taxon>Eukaryota</taxon>
        <taxon>Fungi</taxon>
        <taxon>Dikarya</taxon>
        <taxon>Ascomycota</taxon>
        <taxon>Pezizomycotina</taxon>
        <taxon>Dothideomycetes</taxon>
        <taxon>Pleosporomycetidae</taxon>
        <taxon>Venturiales</taxon>
        <taxon>Venturiaceae</taxon>
        <taxon>Venturia</taxon>
    </lineage>
</organism>
<dbReference type="STRING" id="50376.A0A517LIE6"/>
<evidence type="ECO:0000313" key="3">
    <source>
        <dbReference type="Proteomes" id="UP000316270"/>
    </source>
</evidence>
<protein>
    <recommendedName>
        <fullName evidence="1">F-box domain-containing protein</fullName>
    </recommendedName>
</protein>
<dbReference type="AlphaFoldDB" id="A0A517LIE6"/>
<evidence type="ECO:0000313" key="2">
    <source>
        <dbReference type="EMBL" id="QDS75415.1"/>
    </source>
</evidence>
<dbReference type="InterPro" id="IPR036047">
    <property type="entry name" value="F-box-like_dom_sf"/>
</dbReference>
<dbReference type="PROSITE" id="PS50181">
    <property type="entry name" value="FBOX"/>
    <property type="match status" value="1"/>
</dbReference>
<evidence type="ECO:0000259" key="1">
    <source>
        <dbReference type="PROSITE" id="PS50181"/>
    </source>
</evidence>
<dbReference type="InterPro" id="IPR001810">
    <property type="entry name" value="F-box_dom"/>
</dbReference>
<reference evidence="2 3" key="1">
    <citation type="submission" date="2019-07" db="EMBL/GenBank/DDBJ databases">
        <title>Finished genome of Venturia effusa.</title>
        <authorList>
            <person name="Young C.A."/>
            <person name="Cox M.P."/>
            <person name="Ganley A.R.D."/>
            <person name="David W.J."/>
        </authorList>
    </citation>
    <scope>NUCLEOTIDE SEQUENCE [LARGE SCALE GENOMIC DNA]</scope>
    <source>
        <strain evidence="3">albino</strain>
    </source>
</reference>
<accession>A0A517LIE6</accession>
<dbReference type="CDD" id="cd09917">
    <property type="entry name" value="F-box_SF"/>
    <property type="match status" value="1"/>
</dbReference>
<keyword evidence="3" id="KW-1185">Reference proteome</keyword>
<dbReference type="Pfam" id="PF00646">
    <property type="entry name" value="F-box"/>
    <property type="match status" value="1"/>
</dbReference>
<sequence>MPANPDSDTTAPAPKMLLDLPPEVLENVLLQLDASSFSVILMTCKSIRSIVLSSSKLIHSQLLRLPGLRVLPEHRPGEREEMLQRFYERAARHALNGVDVFCDSIVYAPVRKHSTTWSSSYRRLSPYSHSWSSPKLNLLQSTTNGLFSAVAGSDANIHVYKIVEGQVYPKGTLFADLVDMDPGCPSNRGTVRFSIAALAFQKCYCSAAQPPHIVALYRYHITPAPPGENQRFVQDAINAAKKRLKLVVWKICQGDLKVSTIRDVDLGQESIDVDVMSRADQPVCLVTSDYPLRRTQAPPISMIFRCGSGRDPEYHMRTCYYDRDIGVDANALAMPTKPADIYPNADVSQHLNFTKPIYKVRGRGGKELLLYTGDAVPSHRIADCTSNTRGADIVEDIPQTVSGDILNPVVGVYRGIPIATYHQHHFLLQIVFPRTDTKGAYLLKGVETTDPCRHRSIDDDVSPMEHVFVAKLIGLDSPSTSPLKRIVALSKCNRRIAVADWNVVKLYSLEPNAFFDRTSGSLTPGTTSRCIANTYKAFKAEEAADDDEAYTIRTAHGYYHSFLRIQGHQKRLVALEPTHLPSRGVVYELEFQGDSELWAITDIGLVKWYWGEGRTGNRETRVLRPAQDNSEF</sequence>
<dbReference type="SUPFAM" id="SSF81383">
    <property type="entry name" value="F-box domain"/>
    <property type="match status" value="1"/>
</dbReference>
<dbReference type="SMART" id="SM00256">
    <property type="entry name" value="FBOX"/>
    <property type="match status" value="1"/>
</dbReference>
<name>A0A517LIE6_9PEZI</name>
<dbReference type="OrthoDB" id="6058203at2759"/>
<proteinExistence type="predicted"/>